<sequence>MPTSLRSNLEKASGRRLFVLLSIISGCVLIGVILTNLPGAFAPSIPDPIVQTPTIEQPLIGVSATNLQVVWNGGSDAELAFQPTTDASNIRREDYVGPDTCKKCHPEQYSNWSTHPHRWMNALATSRTVKGDFSGTASIVYQGNRGEFIEDGDRRVMRITTPEGLTQVYEIHETIGSRFFQYYIGALVEGDPPDERGEYERDHVLPFGYWLGRDEWVPVVRVQLEHPDEGKRWNPLKPHRGGDVVINMHYAENCSDCHTTRSLGEVMVRKVALIGDHSPVSMKLSAADYLSNEFPDIMAGAMSNESAADQMQAAQAQLRTVAPWRRGITCEACHLGCRAHVEKQRRKPSFLASGDHLAVADTDTSADSGRTKANLNWVCSRCHKGVRPRFAAGMGTWNSTEFSDATRGSCYSQLTCVKCHNPHKGIGQRWTRSLQQDDAVCLNCHQQFVQPEQRLAHTHHAAGSGGDSCVNCHMPKLNEGMQDVVRTHMIYSPTQPDMIEAGHPNACNLCHLDKPIDWTVQNLGDWYGQEFLESHIDRNYPDRDAPVGRVWLTHELEAVRLVATDTASRQNARWALPEIIDQLDDPYLLNRQFALMAVERMLDIKLSDFGYRFYMSQAERREPLNQIRQAMR</sequence>
<keyword evidence="1" id="KW-0732">Signal</keyword>
<dbReference type="InterPro" id="IPR051829">
    <property type="entry name" value="Multiheme_Cytochr_ET"/>
</dbReference>
<dbReference type="PANTHER" id="PTHR35038">
    <property type="entry name" value="DISSIMILATORY SULFITE REDUCTASE SIRA"/>
    <property type="match status" value="1"/>
</dbReference>
<evidence type="ECO:0000259" key="3">
    <source>
        <dbReference type="Pfam" id="PF09699"/>
    </source>
</evidence>
<protein>
    <submittedName>
        <fullName evidence="5">Uncharacterized protein</fullName>
    </submittedName>
</protein>
<keyword evidence="2" id="KW-1133">Transmembrane helix</keyword>
<dbReference type="PANTHER" id="PTHR35038:SF8">
    <property type="entry name" value="C-TYPE POLYHEME CYTOCHROME OMCC"/>
    <property type="match status" value="1"/>
</dbReference>
<feature type="domain" description="Doubled CXXCH motif" evidence="3">
    <location>
        <begin position="415"/>
        <end position="448"/>
    </location>
</feature>
<keyword evidence="2" id="KW-0812">Transmembrane</keyword>
<organism evidence="5">
    <name type="scientific">uncultured myxobacterium HF0200_08J13</name>
    <dbReference type="NCBI Taxonomy" id="723558"/>
    <lineage>
        <taxon>Bacteria</taxon>
        <taxon>Pseudomonadati</taxon>
        <taxon>Myxococcota</taxon>
        <taxon>Myxococcia</taxon>
        <taxon>Myxococcales</taxon>
        <taxon>environmental samples</taxon>
    </lineage>
</organism>
<dbReference type="InterPro" id="IPR010177">
    <property type="entry name" value="Paired_CXXCH_1"/>
</dbReference>
<accession>E7C3P9</accession>
<name>E7C3P9_9BACT</name>
<evidence type="ECO:0000313" key="5">
    <source>
        <dbReference type="EMBL" id="ADI22073.1"/>
    </source>
</evidence>
<evidence type="ECO:0000256" key="1">
    <source>
        <dbReference type="ARBA" id="ARBA00022729"/>
    </source>
</evidence>
<dbReference type="Pfam" id="PF13435">
    <property type="entry name" value="Cytochrome_C554"/>
    <property type="match status" value="1"/>
</dbReference>
<evidence type="ECO:0000256" key="2">
    <source>
        <dbReference type="SAM" id="Phobius"/>
    </source>
</evidence>
<reference evidence="5" key="1">
    <citation type="submission" date="2010-01" db="EMBL/GenBank/DDBJ databases">
        <title>Genome fragments of uncultured bacteria from the North Pacific subtropical Gyre.</title>
        <authorList>
            <person name="Pham V.D."/>
            <person name="Delong E.F."/>
        </authorList>
    </citation>
    <scope>NUCLEOTIDE SEQUENCE</scope>
</reference>
<dbReference type="SUPFAM" id="SSF48695">
    <property type="entry name" value="Multiheme cytochromes"/>
    <property type="match status" value="1"/>
</dbReference>
<feature type="transmembrane region" description="Helical" evidence="2">
    <location>
        <begin position="17"/>
        <end position="37"/>
    </location>
</feature>
<dbReference type="InterPro" id="IPR023155">
    <property type="entry name" value="Cyt_c-552/4"/>
</dbReference>
<dbReference type="EMBL" id="GU567974">
    <property type="protein sequence ID" value="ADI22073.1"/>
    <property type="molecule type" value="Genomic_DNA"/>
</dbReference>
<dbReference type="PROSITE" id="PS51257">
    <property type="entry name" value="PROKAR_LIPOPROTEIN"/>
    <property type="match status" value="1"/>
</dbReference>
<keyword evidence="2" id="KW-0472">Membrane</keyword>
<proteinExistence type="predicted"/>
<dbReference type="AlphaFoldDB" id="E7C3P9"/>
<dbReference type="Gene3D" id="1.10.1130.10">
    <property type="entry name" value="Flavocytochrome C3, Chain A"/>
    <property type="match status" value="1"/>
</dbReference>
<dbReference type="InterPro" id="IPR036280">
    <property type="entry name" value="Multihaem_cyt_sf"/>
</dbReference>
<evidence type="ECO:0000259" key="4">
    <source>
        <dbReference type="Pfam" id="PF13435"/>
    </source>
</evidence>
<dbReference type="Pfam" id="PF09699">
    <property type="entry name" value="Paired_CXXCH_1"/>
    <property type="match status" value="1"/>
</dbReference>
<feature type="domain" description="Cytochrome c-552/4" evidence="4">
    <location>
        <begin position="100"/>
        <end position="118"/>
    </location>
</feature>